<dbReference type="Pfam" id="PF05057">
    <property type="entry name" value="DUF676"/>
    <property type="match status" value="1"/>
</dbReference>
<accession>A0ABR4CGX9</accession>
<dbReference type="SMART" id="SM00320">
    <property type="entry name" value="WD40"/>
    <property type="match status" value="6"/>
</dbReference>
<evidence type="ECO:0008006" key="9">
    <source>
        <dbReference type="Google" id="ProtNLM"/>
    </source>
</evidence>
<evidence type="ECO:0000256" key="1">
    <source>
        <dbReference type="ARBA" id="ARBA00007920"/>
    </source>
</evidence>
<dbReference type="Gene3D" id="3.40.50.1820">
    <property type="entry name" value="alpha/beta hydrolase"/>
    <property type="match status" value="1"/>
</dbReference>
<dbReference type="InterPro" id="IPR029058">
    <property type="entry name" value="AB_hydrolase_fold"/>
</dbReference>
<gene>
    <name evidence="7" type="ORF">VTL71DRAFT_15551</name>
</gene>
<evidence type="ECO:0000313" key="8">
    <source>
        <dbReference type="Proteomes" id="UP001595075"/>
    </source>
</evidence>
<proteinExistence type="inferred from homology"/>
<dbReference type="InterPro" id="IPR007751">
    <property type="entry name" value="DUF676_lipase-like"/>
</dbReference>
<feature type="domain" description="GPI inositol-deacylase winged helix" evidence="5">
    <location>
        <begin position="621"/>
        <end position="711"/>
    </location>
</feature>
<sequence length="1560" mass="173927">MLARMPSPLLFESMDHDPSTDHARRRSDVSFLERKIRGLTLRRTASETAVESIGDLGLNLLHEPPDCNVDFVFVHGLRGGSRKTWSASPSPAHYWPKEWLPADPDFRNVRIHSFGYNSDWLDNRENLLTIHDFGQSLIEEIYNTLGRGAANTPIVFIGHSMGGLVIKKACIISRENPVYNTVGARIHSIYFLATPHRGSDLAQTLSNMLKAMPSGPKPFVGSLARGSEAITVISDQFRHVLNGISIHSFMESVPTNWGFGSGLIVDKHSACLGYPDERVQTLNADHRGVCKFETPNDSNFRALRNALAATVENIERRMPKSRQQLYRQEMQSISRFLNVSSGPIDDLTELEDSRIPGSCEWVTSSKSFLDWQYGDNSPRYFWLTGKPAIGKSVITAHAIRCLDSSCCSYFFFKHGDHRRSSLSAALLSLAYQMAQNNHTIRQFLLEISSDDIFLDKDDYRGIWRRLFVGGIFLISFSTTYYWVLDALDECNIVEKRMFDNFFSMLGKIDHTLPLKVFVSSRSSVDLERFFSSLSYTQTRVSVEDSQHDIRIFVEAHADDLPVNDERMRAALIETMVKKSVGCFLWTVLVMRQLQDIYTADEIEDVLNEVPQEMDALYSRNLDIMASRPRTKKLALTVLAWTVCATRSLTVDELKSAILLDTGTAITRDLERSISTLCGQFVFVDRQNRVQIVHETARTFLLALDQSSGFQIQLPLGNVQLGLACFRYLTSDEMTARAKCRGSAINPLAEYACTSFSEHLVRATSSSDDLYLALLAFLDTKILVWIEKMAEQNNLSCLLKAAMHLKAYQARRSKHVASLQDVVSVWATDLPRIVTEFGVNLTHHPAAIYQLIPPLCPQSSGIHRQFGSTENGIRLRGISNSDWNDRISCWNYKKTAKCIACQDKWFAVGLADGMVHVHWTSTCQEFIMINHGETVRILRFGNLARTLVSAGIRLVKLWDVTTGSLLWEHRLDSDPLAMDFGDDDKTLVAATRSKKLLTWSTANGSLISQESWHHNLPHDCRHVIYRAPSAVAISSSQRLMAIVYRSLPLSIWDLESQRHLGFCIKTFDDGNDTSNNITSVCFNPVQTLNLLAVAYMDGDVAIFDTISRAMKCQAEVQTHILAVSGDGRTLAGGDSVGSIKLFDFETLQILYCVTLSSAGIGAIAFTADSLRLLELRGAQANVWEPSALVRKWDYADEDRSDFSSEVSAKTAQESGRYPEEEGEDITCIKATTVGDLVLSGKVNGSVVVFDLAPSIPSFQELYNHKGASITCLDFSPSGQTVASADNSGRFKVSRLSKDYCVTELLNCQLPYGQRINQILISSDETKILVSSSAADVIWAMDTANVIASRAIESQASRRWFQHPHDSTKIMLFGHSMLQVFSWDSPAALSPDIQTPIGMAEHSCLDLKRSVLQTKNNTLVVKLGLDDPTIQSHSSFGIEKTSLYTIDLSKTVPPLQPLPLFIFTDVKHLPSANILLGIAPGPFSGTLLVFIAFDGWICSIDMNHASPHSTFQRHFFVPSAWLSTSAKIISAVTSRKEILFVRGHEIAVISNGLDAAETIQMC</sequence>
<evidence type="ECO:0000256" key="2">
    <source>
        <dbReference type="ARBA" id="ARBA00022737"/>
    </source>
</evidence>
<comment type="caution">
    <text evidence="7">The sequence shown here is derived from an EMBL/GenBank/DDBJ whole genome shotgun (WGS) entry which is preliminary data.</text>
</comment>
<dbReference type="PANTHER" id="PTHR10039:SF16">
    <property type="entry name" value="GPI INOSITOL-DEACYLASE"/>
    <property type="match status" value="1"/>
</dbReference>
<dbReference type="Pfam" id="PF24883">
    <property type="entry name" value="NPHP3_N"/>
    <property type="match status" value="1"/>
</dbReference>
<dbReference type="InterPro" id="IPR011047">
    <property type="entry name" value="Quinoprotein_ADH-like_sf"/>
</dbReference>
<dbReference type="InterPro" id="IPR015943">
    <property type="entry name" value="WD40/YVTN_repeat-like_dom_sf"/>
</dbReference>
<feature type="compositionally biased region" description="Basic and acidic residues" evidence="3">
    <location>
        <begin position="13"/>
        <end position="26"/>
    </location>
</feature>
<protein>
    <recommendedName>
        <fullName evidence="9">GPI inositol-deacylase</fullName>
    </recommendedName>
</protein>
<reference evidence="7 8" key="1">
    <citation type="journal article" date="2024" name="Commun. Biol.">
        <title>Comparative genomic analysis of thermophilic fungi reveals convergent evolutionary adaptations and gene losses.</title>
        <authorList>
            <person name="Steindorff A.S."/>
            <person name="Aguilar-Pontes M.V."/>
            <person name="Robinson A.J."/>
            <person name="Andreopoulos B."/>
            <person name="LaButti K."/>
            <person name="Kuo A."/>
            <person name="Mondo S."/>
            <person name="Riley R."/>
            <person name="Otillar R."/>
            <person name="Haridas S."/>
            <person name="Lipzen A."/>
            <person name="Grimwood J."/>
            <person name="Schmutz J."/>
            <person name="Clum A."/>
            <person name="Reid I.D."/>
            <person name="Moisan M.C."/>
            <person name="Butler G."/>
            <person name="Nguyen T.T.M."/>
            <person name="Dewar K."/>
            <person name="Conant G."/>
            <person name="Drula E."/>
            <person name="Henrissat B."/>
            <person name="Hansel C."/>
            <person name="Singer S."/>
            <person name="Hutchinson M.I."/>
            <person name="de Vries R.P."/>
            <person name="Natvig D.O."/>
            <person name="Powell A.J."/>
            <person name="Tsang A."/>
            <person name="Grigoriev I.V."/>
        </authorList>
    </citation>
    <scope>NUCLEOTIDE SEQUENCE [LARGE SCALE GENOMIC DNA]</scope>
    <source>
        <strain evidence="7 8">CBS 494.80</strain>
    </source>
</reference>
<dbReference type="SUPFAM" id="SSF50998">
    <property type="entry name" value="Quinoprotein alcohol dehydrogenase-like"/>
    <property type="match status" value="1"/>
</dbReference>
<feature type="region of interest" description="Disordered" evidence="3">
    <location>
        <begin position="1"/>
        <end position="26"/>
    </location>
</feature>
<dbReference type="PANTHER" id="PTHR10039">
    <property type="entry name" value="AMELOGENIN"/>
    <property type="match status" value="1"/>
</dbReference>
<evidence type="ECO:0000259" key="4">
    <source>
        <dbReference type="Pfam" id="PF05057"/>
    </source>
</evidence>
<keyword evidence="8" id="KW-1185">Reference proteome</keyword>
<comment type="similarity">
    <text evidence="1">Belongs to the putative lipase ROG1 family.</text>
</comment>
<evidence type="ECO:0000259" key="6">
    <source>
        <dbReference type="Pfam" id="PF24883"/>
    </source>
</evidence>
<evidence type="ECO:0000313" key="7">
    <source>
        <dbReference type="EMBL" id="KAL2069213.1"/>
    </source>
</evidence>
<dbReference type="InterPro" id="IPR056884">
    <property type="entry name" value="NPHP3-like_N"/>
</dbReference>
<dbReference type="Pfam" id="PF22939">
    <property type="entry name" value="WHD_GPIID"/>
    <property type="match status" value="1"/>
</dbReference>
<dbReference type="SUPFAM" id="SSF53474">
    <property type="entry name" value="alpha/beta-Hydrolases"/>
    <property type="match status" value="1"/>
</dbReference>
<dbReference type="EMBL" id="JAZHXI010000008">
    <property type="protein sequence ID" value="KAL2069213.1"/>
    <property type="molecule type" value="Genomic_DNA"/>
</dbReference>
<organism evidence="7 8">
    <name type="scientific">Oculimacula yallundae</name>
    <dbReference type="NCBI Taxonomy" id="86028"/>
    <lineage>
        <taxon>Eukaryota</taxon>
        <taxon>Fungi</taxon>
        <taxon>Dikarya</taxon>
        <taxon>Ascomycota</taxon>
        <taxon>Pezizomycotina</taxon>
        <taxon>Leotiomycetes</taxon>
        <taxon>Helotiales</taxon>
        <taxon>Ploettnerulaceae</taxon>
        <taxon>Oculimacula</taxon>
    </lineage>
</organism>
<dbReference type="InterPro" id="IPR001680">
    <property type="entry name" value="WD40_rpt"/>
</dbReference>
<feature type="domain" description="DUF676" evidence="4">
    <location>
        <begin position="71"/>
        <end position="204"/>
    </location>
</feature>
<feature type="domain" description="Nephrocystin 3-like N-terminal" evidence="6">
    <location>
        <begin position="357"/>
        <end position="521"/>
    </location>
</feature>
<name>A0ABR4CGX9_9HELO</name>
<dbReference type="Pfam" id="PF00400">
    <property type="entry name" value="WD40"/>
    <property type="match status" value="1"/>
</dbReference>
<dbReference type="Gene3D" id="2.130.10.10">
    <property type="entry name" value="YVTN repeat-like/Quinoprotein amine dehydrogenase"/>
    <property type="match status" value="3"/>
</dbReference>
<evidence type="ECO:0000256" key="3">
    <source>
        <dbReference type="SAM" id="MobiDB-lite"/>
    </source>
</evidence>
<evidence type="ECO:0000259" key="5">
    <source>
        <dbReference type="Pfam" id="PF22939"/>
    </source>
</evidence>
<keyword evidence="2" id="KW-0677">Repeat</keyword>
<dbReference type="Proteomes" id="UP001595075">
    <property type="component" value="Unassembled WGS sequence"/>
</dbReference>
<dbReference type="InterPro" id="IPR054471">
    <property type="entry name" value="GPIID_WHD"/>
</dbReference>